<organism evidence="1 2">
    <name type="scientific">Xenoophorus captivus</name>
    <dbReference type="NCBI Taxonomy" id="1517983"/>
    <lineage>
        <taxon>Eukaryota</taxon>
        <taxon>Metazoa</taxon>
        <taxon>Chordata</taxon>
        <taxon>Craniata</taxon>
        <taxon>Vertebrata</taxon>
        <taxon>Euteleostomi</taxon>
        <taxon>Actinopterygii</taxon>
        <taxon>Neopterygii</taxon>
        <taxon>Teleostei</taxon>
        <taxon>Neoteleostei</taxon>
        <taxon>Acanthomorphata</taxon>
        <taxon>Ovalentaria</taxon>
        <taxon>Atherinomorphae</taxon>
        <taxon>Cyprinodontiformes</taxon>
        <taxon>Goodeidae</taxon>
        <taxon>Xenoophorus</taxon>
    </lineage>
</organism>
<sequence>GRISVTSRWVGSQGLTSHSTDEDTYFASSFRSLTDDYMPCTTKRKGTIQCILTAPSSTKIGCWLTLMLLGSPPCSHSQKCVAVHAFVMETC</sequence>
<keyword evidence="2" id="KW-1185">Reference proteome</keyword>
<dbReference type="EMBL" id="JAHRIN010067635">
    <property type="protein sequence ID" value="MEQ2214776.1"/>
    <property type="molecule type" value="Genomic_DNA"/>
</dbReference>
<gene>
    <name evidence="1" type="ORF">XENOCAPTIV_019627</name>
</gene>
<feature type="non-terminal residue" evidence="1">
    <location>
        <position position="1"/>
    </location>
</feature>
<dbReference type="Proteomes" id="UP001434883">
    <property type="component" value="Unassembled WGS sequence"/>
</dbReference>
<comment type="caution">
    <text evidence="1">The sequence shown here is derived from an EMBL/GenBank/DDBJ whole genome shotgun (WGS) entry which is preliminary data.</text>
</comment>
<protein>
    <submittedName>
        <fullName evidence="1">Uncharacterized protein</fullName>
    </submittedName>
</protein>
<evidence type="ECO:0000313" key="1">
    <source>
        <dbReference type="EMBL" id="MEQ2214776.1"/>
    </source>
</evidence>
<reference evidence="1 2" key="1">
    <citation type="submission" date="2021-06" db="EMBL/GenBank/DDBJ databases">
        <authorList>
            <person name="Palmer J.M."/>
        </authorList>
    </citation>
    <scope>NUCLEOTIDE SEQUENCE [LARGE SCALE GENOMIC DNA]</scope>
    <source>
        <strain evidence="1 2">XC_2019</strain>
        <tissue evidence="1">Muscle</tissue>
    </source>
</reference>
<name>A0ABV0S4G0_9TELE</name>
<evidence type="ECO:0000313" key="2">
    <source>
        <dbReference type="Proteomes" id="UP001434883"/>
    </source>
</evidence>
<accession>A0ABV0S4G0</accession>
<proteinExistence type="predicted"/>